<evidence type="ECO:0000256" key="1">
    <source>
        <dbReference type="SAM" id="Phobius"/>
    </source>
</evidence>
<gene>
    <name evidence="2" type="ORF">BDV41DRAFT_155145</name>
</gene>
<organism evidence="2 3">
    <name type="scientific">Aspergillus transmontanensis</name>
    <dbReference type="NCBI Taxonomy" id="1034304"/>
    <lineage>
        <taxon>Eukaryota</taxon>
        <taxon>Fungi</taxon>
        <taxon>Dikarya</taxon>
        <taxon>Ascomycota</taxon>
        <taxon>Pezizomycotina</taxon>
        <taxon>Eurotiomycetes</taxon>
        <taxon>Eurotiomycetidae</taxon>
        <taxon>Eurotiales</taxon>
        <taxon>Aspergillaceae</taxon>
        <taxon>Aspergillus</taxon>
        <taxon>Aspergillus subgen. Circumdati</taxon>
    </lineage>
</organism>
<keyword evidence="3" id="KW-1185">Reference proteome</keyword>
<keyword evidence="1" id="KW-0812">Transmembrane</keyword>
<evidence type="ECO:0000313" key="3">
    <source>
        <dbReference type="Proteomes" id="UP000325433"/>
    </source>
</evidence>
<proteinExistence type="predicted"/>
<name>A0A5N6WGY4_9EURO</name>
<dbReference type="Proteomes" id="UP000325433">
    <property type="component" value="Unassembled WGS sequence"/>
</dbReference>
<dbReference type="EMBL" id="ML738293">
    <property type="protein sequence ID" value="KAE8319606.1"/>
    <property type="molecule type" value="Genomic_DNA"/>
</dbReference>
<keyword evidence="1" id="KW-1133">Transmembrane helix</keyword>
<evidence type="ECO:0000313" key="2">
    <source>
        <dbReference type="EMBL" id="KAE8319606.1"/>
    </source>
</evidence>
<keyword evidence="1" id="KW-0472">Membrane</keyword>
<dbReference type="AlphaFoldDB" id="A0A5N6WGY4"/>
<protein>
    <submittedName>
        <fullName evidence="2">Uncharacterized protein</fullName>
    </submittedName>
</protein>
<reference evidence="3" key="1">
    <citation type="submission" date="2019-04" db="EMBL/GenBank/DDBJ databases">
        <title>Friends and foes A comparative genomics studyof 23 Aspergillus species from section Flavi.</title>
        <authorList>
            <consortium name="DOE Joint Genome Institute"/>
            <person name="Kjaerbolling I."/>
            <person name="Vesth T."/>
            <person name="Frisvad J.C."/>
            <person name="Nybo J.L."/>
            <person name="Theobald S."/>
            <person name="Kildgaard S."/>
            <person name="Isbrandt T."/>
            <person name="Kuo A."/>
            <person name="Sato A."/>
            <person name="Lyhne E.K."/>
            <person name="Kogle M.E."/>
            <person name="Wiebenga A."/>
            <person name="Kun R.S."/>
            <person name="Lubbers R.J."/>
            <person name="Makela M.R."/>
            <person name="Barry K."/>
            <person name="Chovatia M."/>
            <person name="Clum A."/>
            <person name="Daum C."/>
            <person name="Haridas S."/>
            <person name="He G."/>
            <person name="LaButti K."/>
            <person name="Lipzen A."/>
            <person name="Mondo S."/>
            <person name="Riley R."/>
            <person name="Salamov A."/>
            <person name="Simmons B.A."/>
            <person name="Magnuson J.K."/>
            <person name="Henrissat B."/>
            <person name="Mortensen U.H."/>
            <person name="Larsen T.O."/>
            <person name="Devries R.P."/>
            <person name="Grigoriev I.V."/>
            <person name="Machida M."/>
            <person name="Baker S.E."/>
            <person name="Andersen M.R."/>
        </authorList>
    </citation>
    <scope>NUCLEOTIDE SEQUENCE [LARGE SCALE GENOMIC DNA]</scope>
    <source>
        <strain evidence="3">CBS 130015</strain>
    </source>
</reference>
<feature type="transmembrane region" description="Helical" evidence="1">
    <location>
        <begin position="90"/>
        <end position="108"/>
    </location>
</feature>
<sequence>MTRAYRFSQAPKGEHLLLMIINKDGSCFSNLTLLTLPTFSFELSLTLARLCFKRQLSFGRTQYRKGRWYASIGYDMTCKSLLSTGCLNRVLVLPFFSLFAVFSLFVWFQSRRRTNSKCYIPLRLYLHQYLLAPSSHTKFLPPT</sequence>
<accession>A0A5N6WGY4</accession>